<organism evidence="2 3">
    <name type="scientific">Liparis tanakae</name>
    <name type="common">Tanaka's snailfish</name>
    <dbReference type="NCBI Taxonomy" id="230148"/>
    <lineage>
        <taxon>Eukaryota</taxon>
        <taxon>Metazoa</taxon>
        <taxon>Chordata</taxon>
        <taxon>Craniata</taxon>
        <taxon>Vertebrata</taxon>
        <taxon>Euteleostomi</taxon>
        <taxon>Actinopterygii</taxon>
        <taxon>Neopterygii</taxon>
        <taxon>Teleostei</taxon>
        <taxon>Neoteleostei</taxon>
        <taxon>Acanthomorphata</taxon>
        <taxon>Eupercaria</taxon>
        <taxon>Perciformes</taxon>
        <taxon>Cottioidei</taxon>
        <taxon>Cottales</taxon>
        <taxon>Liparidae</taxon>
        <taxon>Liparis</taxon>
    </lineage>
</organism>
<keyword evidence="3" id="KW-1185">Reference proteome</keyword>
<evidence type="ECO:0000313" key="3">
    <source>
        <dbReference type="Proteomes" id="UP000314294"/>
    </source>
</evidence>
<accession>A0A4Z2EF55</accession>
<feature type="region of interest" description="Disordered" evidence="1">
    <location>
        <begin position="27"/>
        <end position="62"/>
    </location>
</feature>
<gene>
    <name evidence="2" type="ORF">EYF80_062487</name>
</gene>
<dbReference type="Proteomes" id="UP000314294">
    <property type="component" value="Unassembled WGS sequence"/>
</dbReference>
<evidence type="ECO:0000256" key="1">
    <source>
        <dbReference type="SAM" id="MobiDB-lite"/>
    </source>
</evidence>
<name>A0A4Z2EF55_9TELE</name>
<proteinExistence type="predicted"/>
<dbReference type="AlphaFoldDB" id="A0A4Z2EF55"/>
<evidence type="ECO:0000313" key="2">
    <source>
        <dbReference type="EMBL" id="TNN27368.1"/>
    </source>
</evidence>
<reference evidence="2 3" key="1">
    <citation type="submission" date="2019-03" db="EMBL/GenBank/DDBJ databases">
        <title>First draft genome of Liparis tanakae, snailfish: a comprehensive survey of snailfish specific genes.</title>
        <authorList>
            <person name="Kim W."/>
            <person name="Song I."/>
            <person name="Jeong J.-H."/>
            <person name="Kim D."/>
            <person name="Kim S."/>
            <person name="Ryu S."/>
            <person name="Song J.Y."/>
            <person name="Lee S.K."/>
        </authorList>
    </citation>
    <scope>NUCLEOTIDE SEQUENCE [LARGE SCALE GENOMIC DNA]</scope>
    <source>
        <tissue evidence="2">Muscle</tissue>
    </source>
</reference>
<dbReference type="EMBL" id="SRLO01008405">
    <property type="protein sequence ID" value="TNN27368.1"/>
    <property type="molecule type" value="Genomic_DNA"/>
</dbReference>
<comment type="caution">
    <text evidence="2">The sequence shown here is derived from an EMBL/GenBank/DDBJ whole genome shotgun (WGS) entry which is preliminary data.</text>
</comment>
<sequence>MMMSSYLPRAMSQSAVRVHKLKTRVDDAAHGQHAATRLLVDDEDEGPVDGQSRRQSGGCAGSASCDDVIAALVHRHNRFMINLKNQNTR</sequence>
<protein>
    <submittedName>
        <fullName evidence="2">Uncharacterized protein</fullName>
    </submittedName>
</protein>